<comment type="subcellular location">
    <subcellularLocation>
        <location evidence="1">Membrane</location>
        <topology evidence="1">Multi-pass membrane protein</topology>
    </subcellularLocation>
</comment>
<accession>A0A7C9K0R4</accession>
<dbReference type="GO" id="GO:0005886">
    <property type="term" value="C:plasma membrane"/>
    <property type="evidence" value="ECO:0007669"/>
    <property type="project" value="TreeGrafter"/>
</dbReference>
<evidence type="ECO:0000256" key="5">
    <source>
        <dbReference type="SAM" id="Phobius"/>
    </source>
</evidence>
<protein>
    <submittedName>
        <fullName evidence="7">Sodium:calcium antiporter</fullName>
    </submittedName>
</protein>
<feature type="transmembrane region" description="Helical" evidence="5">
    <location>
        <begin position="219"/>
        <end position="242"/>
    </location>
</feature>
<evidence type="ECO:0000313" key="8">
    <source>
        <dbReference type="Proteomes" id="UP000483432"/>
    </source>
</evidence>
<proteinExistence type="predicted"/>
<dbReference type="GO" id="GO:0008273">
    <property type="term" value="F:calcium, potassium:sodium antiporter activity"/>
    <property type="evidence" value="ECO:0007669"/>
    <property type="project" value="TreeGrafter"/>
</dbReference>
<gene>
    <name evidence="7" type="ORF">GZ085_02865</name>
</gene>
<dbReference type="PANTHER" id="PTHR10846:SF8">
    <property type="entry name" value="INNER MEMBRANE PROTEIN YRBG"/>
    <property type="match status" value="1"/>
</dbReference>
<evidence type="ECO:0000256" key="1">
    <source>
        <dbReference type="ARBA" id="ARBA00004141"/>
    </source>
</evidence>
<evidence type="ECO:0000259" key="6">
    <source>
        <dbReference type="Pfam" id="PF01699"/>
    </source>
</evidence>
<feature type="transmembrane region" description="Helical" evidence="5">
    <location>
        <begin position="37"/>
        <end position="57"/>
    </location>
</feature>
<dbReference type="GO" id="GO:0006874">
    <property type="term" value="P:intracellular calcium ion homeostasis"/>
    <property type="evidence" value="ECO:0007669"/>
    <property type="project" value="TreeGrafter"/>
</dbReference>
<keyword evidence="4 5" id="KW-0472">Membrane</keyword>
<feature type="transmembrane region" description="Helical" evidence="5">
    <location>
        <begin position="107"/>
        <end position="127"/>
    </location>
</feature>
<sequence length="338" mass="35961">MQTLFVIWLSLFGCLVVIGIAGWRLSRYGDILAEKTGLSASWIGLILLATATSLPELVTGISAVTAASAPDIAVGDVLGSTVFNLLILVVLDAFYRRESLYTRAAQGHILSAALGALLIGLSGFSLLLDQAGFISALGHVGLYSPLIILVYIVAMRAVFQYERRTLAEFTEAAVARYPDITQRQAWRGYLLAAAAIVAAGVWLPFVAKDLAEQMGWGQTFVGTLMVAAITSAPEAAVTISALRIGAVDMAIANLLGSNLFNIAILAVDDLFYSPGPLLAAISPSHAITALTAVMMSALVIVGLIYRPRGRDVVGLSWISVGLFLLYLLNTWILFQHGH</sequence>
<dbReference type="Proteomes" id="UP000483432">
    <property type="component" value="Unassembled WGS sequence"/>
</dbReference>
<dbReference type="AlphaFoldDB" id="A0A7C9K0R4"/>
<feature type="transmembrane region" description="Helical" evidence="5">
    <location>
        <begin position="287"/>
        <end position="305"/>
    </location>
</feature>
<feature type="transmembrane region" description="Helical" evidence="5">
    <location>
        <begin position="6"/>
        <end position="25"/>
    </location>
</feature>
<feature type="domain" description="Sodium/calcium exchanger membrane region" evidence="6">
    <location>
        <begin position="189"/>
        <end position="329"/>
    </location>
</feature>
<evidence type="ECO:0000256" key="3">
    <source>
        <dbReference type="ARBA" id="ARBA00022989"/>
    </source>
</evidence>
<evidence type="ECO:0000313" key="7">
    <source>
        <dbReference type="EMBL" id="NDP47331.1"/>
    </source>
</evidence>
<dbReference type="PANTHER" id="PTHR10846">
    <property type="entry name" value="SODIUM/POTASSIUM/CALCIUM EXCHANGER"/>
    <property type="match status" value="1"/>
</dbReference>
<feature type="transmembrane region" description="Helical" evidence="5">
    <location>
        <begin position="312"/>
        <end position="334"/>
    </location>
</feature>
<feature type="transmembrane region" description="Helical" evidence="5">
    <location>
        <begin position="133"/>
        <end position="154"/>
    </location>
</feature>
<evidence type="ECO:0000256" key="4">
    <source>
        <dbReference type="ARBA" id="ARBA00023136"/>
    </source>
</evidence>
<dbReference type="InterPro" id="IPR004837">
    <property type="entry name" value="NaCa_Exmemb"/>
</dbReference>
<keyword evidence="3 5" id="KW-1133">Transmembrane helix</keyword>
<feature type="transmembrane region" description="Helical" evidence="5">
    <location>
        <begin position="186"/>
        <end position="207"/>
    </location>
</feature>
<feature type="domain" description="Sodium/calcium exchanger membrane region" evidence="6">
    <location>
        <begin position="8"/>
        <end position="148"/>
    </location>
</feature>
<keyword evidence="2 5" id="KW-0812">Transmembrane</keyword>
<dbReference type="InterPro" id="IPR004481">
    <property type="entry name" value="K/Na/Ca-exchanger"/>
</dbReference>
<comment type="caution">
    <text evidence="7">The sequence shown here is derived from an EMBL/GenBank/DDBJ whole genome shotgun (WGS) entry which is preliminary data.</text>
</comment>
<reference evidence="7 8" key="1">
    <citation type="submission" date="2019-09" db="EMBL/GenBank/DDBJ databases">
        <title>H2 Metabolism Revealed by Metagenomic Analysis in Subglacial Sediment of East Antarctica.</title>
        <authorList>
            <person name="Yang Z."/>
            <person name="Zhang Y."/>
            <person name="Lv Y."/>
            <person name="Yan W."/>
            <person name="Xiao X."/>
            <person name="Sun B."/>
            <person name="Ma H."/>
        </authorList>
    </citation>
    <scope>NUCLEOTIDE SEQUENCE [LARGE SCALE GENOMIC DNA]</scope>
    <source>
        <strain evidence="7">Bin2_2</strain>
    </source>
</reference>
<dbReference type="GO" id="GO:0005262">
    <property type="term" value="F:calcium channel activity"/>
    <property type="evidence" value="ECO:0007669"/>
    <property type="project" value="TreeGrafter"/>
</dbReference>
<dbReference type="Pfam" id="PF01699">
    <property type="entry name" value="Na_Ca_ex"/>
    <property type="match status" value="2"/>
</dbReference>
<organism evidence="7 8">
    <name type="scientific">Sulfuriferula multivorans</name>
    <dbReference type="NCBI Taxonomy" id="1559896"/>
    <lineage>
        <taxon>Bacteria</taxon>
        <taxon>Pseudomonadati</taxon>
        <taxon>Pseudomonadota</taxon>
        <taxon>Betaproteobacteria</taxon>
        <taxon>Nitrosomonadales</taxon>
        <taxon>Sulfuricellaceae</taxon>
        <taxon>Sulfuriferula</taxon>
    </lineage>
</organism>
<dbReference type="EMBL" id="JAAFGW010000024">
    <property type="protein sequence ID" value="NDP47331.1"/>
    <property type="molecule type" value="Genomic_DNA"/>
</dbReference>
<evidence type="ECO:0000256" key="2">
    <source>
        <dbReference type="ARBA" id="ARBA00022692"/>
    </source>
</evidence>
<feature type="transmembrane region" description="Helical" evidence="5">
    <location>
        <begin position="249"/>
        <end position="267"/>
    </location>
</feature>
<dbReference type="Gene3D" id="1.20.1420.30">
    <property type="entry name" value="NCX, central ion-binding region"/>
    <property type="match status" value="1"/>
</dbReference>
<feature type="transmembrane region" description="Helical" evidence="5">
    <location>
        <begin position="77"/>
        <end position="95"/>
    </location>
</feature>
<dbReference type="InterPro" id="IPR044880">
    <property type="entry name" value="NCX_ion-bd_dom_sf"/>
</dbReference>
<name>A0A7C9K0R4_9PROT</name>